<feature type="transmembrane region" description="Helical" evidence="7">
    <location>
        <begin position="414"/>
        <end position="434"/>
    </location>
</feature>
<evidence type="ECO:0000256" key="2">
    <source>
        <dbReference type="ARBA" id="ARBA00022475"/>
    </source>
</evidence>
<gene>
    <name evidence="8" type="ORF">RV04_GL001335</name>
</gene>
<comment type="subcellular location">
    <subcellularLocation>
        <location evidence="1">Cell membrane</location>
        <topology evidence="1">Multi-pass membrane protein</topology>
    </subcellularLocation>
</comment>
<dbReference type="OrthoDB" id="9775950at2"/>
<feature type="transmembrane region" description="Helical" evidence="7">
    <location>
        <begin position="538"/>
        <end position="560"/>
    </location>
</feature>
<feature type="transmembrane region" description="Helical" evidence="7">
    <location>
        <begin position="471"/>
        <end position="489"/>
    </location>
</feature>
<feature type="transmembrane region" description="Helical" evidence="7">
    <location>
        <begin position="170"/>
        <end position="190"/>
    </location>
</feature>
<dbReference type="PANTHER" id="PTHR30250:SF21">
    <property type="entry name" value="LIPID II FLIPPASE MURJ"/>
    <property type="match status" value="1"/>
</dbReference>
<evidence type="ECO:0000256" key="6">
    <source>
        <dbReference type="SAM" id="MobiDB-lite"/>
    </source>
</evidence>
<protein>
    <submittedName>
        <fullName evidence="8">Uncharacterized protein</fullName>
    </submittedName>
</protein>
<dbReference type="RefSeq" id="WP_084405521.1">
    <property type="nucleotide sequence ID" value="NZ_JBHSHK010000001.1"/>
</dbReference>
<keyword evidence="5 7" id="KW-0472">Membrane</keyword>
<feature type="transmembrane region" description="Helical" evidence="7">
    <location>
        <begin position="383"/>
        <end position="402"/>
    </location>
</feature>
<dbReference type="STRING" id="249189.RV04_GL001335"/>
<feature type="compositionally biased region" description="Basic and acidic residues" evidence="6">
    <location>
        <begin position="21"/>
        <end position="35"/>
    </location>
</feature>
<proteinExistence type="predicted"/>
<dbReference type="Pfam" id="PF01943">
    <property type="entry name" value="Polysacc_synt"/>
    <property type="match status" value="1"/>
</dbReference>
<evidence type="ECO:0000256" key="3">
    <source>
        <dbReference type="ARBA" id="ARBA00022692"/>
    </source>
</evidence>
<evidence type="ECO:0000256" key="5">
    <source>
        <dbReference type="ARBA" id="ARBA00023136"/>
    </source>
</evidence>
<dbReference type="Proteomes" id="UP000182077">
    <property type="component" value="Unassembled WGS sequence"/>
</dbReference>
<evidence type="ECO:0000256" key="1">
    <source>
        <dbReference type="ARBA" id="ARBA00004651"/>
    </source>
</evidence>
<dbReference type="AlphaFoldDB" id="A0A1L8TPB7"/>
<dbReference type="CDD" id="cd13124">
    <property type="entry name" value="MATE_SpoVB_like"/>
    <property type="match status" value="1"/>
</dbReference>
<dbReference type="InterPro" id="IPR002797">
    <property type="entry name" value="Polysacc_synth"/>
</dbReference>
<dbReference type="PIRSF" id="PIRSF038958">
    <property type="entry name" value="PG_synth_SpoVB"/>
    <property type="match status" value="1"/>
</dbReference>
<feature type="transmembrane region" description="Helical" evidence="7">
    <location>
        <begin position="446"/>
        <end position="465"/>
    </location>
</feature>
<feature type="region of interest" description="Disordered" evidence="6">
    <location>
        <begin position="1"/>
        <end position="35"/>
    </location>
</feature>
<keyword evidence="9" id="KW-1185">Reference proteome</keyword>
<organism evidence="8 9">
    <name type="scientific">Enterococcus hermanniensis</name>
    <dbReference type="NCBI Taxonomy" id="249189"/>
    <lineage>
        <taxon>Bacteria</taxon>
        <taxon>Bacillati</taxon>
        <taxon>Bacillota</taxon>
        <taxon>Bacilli</taxon>
        <taxon>Lactobacillales</taxon>
        <taxon>Enterococcaceae</taxon>
        <taxon>Enterococcus</taxon>
    </lineage>
</organism>
<evidence type="ECO:0000313" key="9">
    <source>
        <dbReference type="Proteomes" id="UP000182077"/>
    </source>
</evidence>
<feature type="transmembrane region" description="Helical" evidence="7">
    <location>
        <begin position="342"/>
        <end position="362"/>
    </location>
</feature>
<reference evidence="8 9" key="1">
    <citation type="submission" date="2014-12" db="EMBL/GenBank/DDBJ databases">
        <title>Draft genome sequences of 29 type strains of Enterococci.</title>
        <authorList>
            <person name="Zhong Z."/>
            <person name="Sun Z."/>
            <person name="Liu W."/>
            <person name="Zhang W."/>
            <person name="Zhang H."/>
        </authorList>
    </citation>
    <scope>NUCLEOTIDE SEQUENCE [LARGE SCALE GENOMIC DNA]</scope>
    <source>
        <strain evidence="8 9">DSM 17122</strain>
    </source>
</reference>
<dbReference type="EMBL" id="JXKQ01000003">
    <property type="protein sequence ID" value="OJG46169.1"/>
    <property type="molecule type" value="Genomic_DNA"/>
</dbReference>
<feature type="transmembrane region" description="Helical" evidence="7">
    <location>
        <begin position="61"/>
        <end position="82"/>
    </location>
</feature>
<dbReference type="InterPro" id="IPR050833">
    <property type="entry name" value="Poly_Biosynth_Transport"/>
</dbReference>
<dbReference type="InterPro" id="IPR024923">
    <property type="entry name" value="PG_synth_SpoVB"/>
</dbReference>
<comment type="caution">
    <text evidence="8">The sequence shown here is derived from an EMBL/GenBank/DDBJ whole genome shotgun (WGS) entry which is preliminary data.</text>
</comment>
<feature type="transmembrane region" description="Helical" evidence="7">
    <location>
        <begin position="211"/>
        <end position="229"/>
    </location>
</feature>
<feature type="transmembrane region" description="Helical" evidence="7">
    <location>
        <begin position="140"/>
        <end position="164"/>
    </location>
</feature>
<name>A0A1L8TPB7_9ENTE</name>
<evidence type="ECO:0000256" key="7">
    <source>
        <dbReference type="SAM" id="Phobius"/>
    </source>
</evidence>
<feature type="transmembrane region" description="Helical" evidence="7">
    <location>
        <begin position="241"/>
        <end position="260"/>
    </location>
</feature>
<feature type="transmembrane region" description="Helical" evidence="7">
    <location>
        <begin position="102"/>
        <end position="119"/>
    </location>
</feature>
<dbReference type="GO" id="GO:0005886">
    <property type="term" value="C:plasma membrane"/>
    <property type="evidence" value="ECO:0007669"/>
    <property type="project" value="UniProtKB-SubCell"/>
</dbReference>
<feature type="transmembrane region" description="Helical" evidence="7">
    <location>
        <begin position="284"/>
        <end position="308"/>
    </location>
</feature>
<keyword evidence="2" id="KW-1003">Cell membrane</keyword>
<accession>A0A1L8TPB7</accession>
<sequence>MTEKNLHETGAQNSSSRMARYHTEKAPVAKNEPEEKVAIDTATTAPKKQATAQEKMVQSTAWLTVGNIFSRLLGAVYVIPWYMWMQPHGEAANYLYTKGYNVYALFLMISTAGIPAAVAKQTARYNSMNEYGLSKKLLFYTLRLMTIGGIVCAGIMYLGAPFLAQGNADLIPVMRSLSVVLLIFPAMSVIRGFFQGNNNMKPYAISQIIEQIARVCYMLATAYIIMQVHQGSYKTAVVQSTFAAFIGVAFAMAVLLVSLLKERATFRELIKESSNKISFSGRQLVLQMIAQAIPFIIVGSGISIFKLIDQYSFESIMGMVTNYSAAKNAELFALISANPDKLTMVVIALGTAMATAGLPLITERFTKKDHIGLAKLVTNNIQLLFFVMMPATVGMIVLSYPLNTLFYRPNLQGAHLLAASCIVGIMMGLFMVCSTMLQGLDGNMQAVWFLGVGILVKVLTQFPLIYMFRSYGPLIATFVGLFVANMFLLDRIHVLTGFAFRDTLKTIGKITMMALAMGIVALVVKSACEVVLSSDSKIQSMIIILIVAALGGLSYIVLALKTRLADKLIGPRVDGIRRRLHIK</sequence>
<evidence type="ECO:0000256" key="4">
    <source>
        <dbReference type="ARBA" id="ARBA00022989"/>
    </source>
</evidence>
<evidence type="ECO:0000313" key="8">
    <source>
        <dbReference type="EMBL" id="OJG46169.1"/>
    </source>
</evidence>
<keyword evidence="4 7" id="KW-1133">Transmembrane helix</keyword>
<feature type="transmembrane region" description="Helical" evidence="7">
    <location>
        <begin position="510"/>
        <end position="532"/>
    </location>
</feature>
<keyword evidence="3 7" id="KW-0812">Transmembrane</keyword>
<dbReference type="PANTHER" id="PTHR30250">
    <property type="entry name" value="PST FAMILY PREDICTED COLANIC ACID TRANSPORTER"/>
    <property type="match status" value="1"/>
</dbReference>